<dbReference type="GO" id="GO:0003677">
    <property type="term" value="F:DNA binding"/>
    <property type="evidence" value="ECO:0007669"/>
    <property type="project" value="UniProtKB-KW"/>
</dbReference>
<keyword evidence="9" id="KW-0234">DNA repair</keyword>
<dbReference type="Gene3D" id="3.40.50.300">
    <property type="entry name" value="P-loop containing nucleotide triphosphate hydrolases"/>
    <property type="match status" value="4"/>
</dbReference>
<protein>
    <recommendedName>
        <fullName evidence="12">DNA 3'-5' helicase</fullName>
        <ecNumber evidence="12">5.6.2.4</ecNumber>
    </recommendedName>
</protein>
<dbReference type="NCBIfam" id="TIGR02785">
    <property type="entry name" value="addA_Gpos"/>
    <property type="match status" value="1"/>
</dbReference>
<evidence type="ECO:0000256" key="1">
    <source>
        <dbReference type="ARBA" id="ARBA00022722"/>
    </source>
</evidence>
<dbReference type="SUPFAM" id="SSF52980">
    <property type="entry name" value="Restriction endonuclease-like"/>
    <property type="match status" value="1"/>
</dbReference>
<evidence type="ECO:0000313" key="18">
    <source>
        <dbReference type="Proteomes" id="UP000610760"/>
    </source>
</evidence>
<evidence type="ECO:0000256" key="13">
    <source>
        <dbReference type="ARBA" id="ARBA00048988"/>
    </source>
</evidence>
<dbReference type="EMBL" id="JACRSV010000004">
    <property type="protein sequence ID" value="MBC8560676.1"/>
    <property type="molecule type" value="Genomic_DNA"/>
</dbReference>
<evidence type="ECO:0000256" key="14">
    <source>
        <dbReference type="PROSITE-ProRule" id="PRU00560"/>
    </source>
</evidence>
<evidence type="ECO:0000256" key="8">
    <source>
        <dbReference type="ARBA" id="ARBA00023125"/>
    </source>
</evidence>
<comment type="catalytic activity">
    <reaction evidence="11">
        <text>Couples ATP hydrolysis with the unwinding of duplex DNA by translocating in the 3'-5' direction.</text>
        <dbReference type="EC" id="5.6.2.4"/>
    </reaction>
</comment>
<dbReference type="InterPro" id="IPR000212">
    <property type="entry name" value="DNA_helicase_UvrD/REP"/>
</dbReference>
<name>A0A926E3M7_9FIRM</name>
<keyword evidence="1" id="KW-0540">Nuclease</keyword>
<keyword evidence="7 14" id="KW-0067">ATP-binding</keyword>
<keyword evidence="5 14" id="KW-0347">Helicase</keyword>
<dbReference type="GO" id="GO:0004527">
    <property type="term" value="F:exonuclease activity"/>
    <property type="evidence" value="ECO:0007669"/>
    <property type="project" value="UniProtKB-KW"/>
</dbReference>
<dbReference type="Proteomes" id="UP000610760">
    <property type="component" value="Unassembled WGS sequence"/>
</dbReference>
<proteinExistence type="predicted"/>
<dbReference type="InterPro" id="IPR014016">
    <property type="entry name" value="UvrD-like_ATP-bd"/>
</dbReference>
<keyword evidence="10" id="KW-0413">Isomerase</keyword>
<comment type="catalytic activity">
    <reaction evidence="13">
        <text>ATP + H2O = ADP + phosphate + H(+)</text>
        <dbReference type="Rhea" id="RHEA:13065"/>
        <dbReference type="ChEBI" id="CHEBI:15377"/>
        <dbReference type="ChEBI" id="CHEBI:15378"/>
        <dbReference type="ChEBI" id="CHEBI:30616"/>
        <dbReference type="ChEBI" id="CHEBI:43474"/>
        <dbReference type="ChEBI" id="CHEBI:456216"/>
        <dbReference type="EC" id="5.6.2.4"/>
    </reaction>
</comment>
<dbReference type="PROSITE" id="PS51217">
    <property type="entry name" value="UVRD_HELICASE_CTER"/>
    <property type="match status" value="1"/>
</dbReference>
<dbReference type="InterPro" id="IPR014152">
    <property type="entry name" value="AddA"/>
</dbReference>
<evidence type="ECO:0000256" key="4">
    <source>
        <dbReference type="ARBA" id="ARBA00022801"/>
    </source>
</evidence>
<evidence type="ECO:0000256" key="12">
    <source>
        <dbReference type="ARBA" id="ARBA00034808"/>
    </source>
</evidence>
<dbReference type="GO" id="GO:0000725">
    <property type="term" value="P:recombinational repair"/>
    <property type="evidence" value="ECO:0007669"/>
    <property type="project" value="TreeGrafter"/>
</dbReference>
<comment type="caution">
    <text evidence="17">The sequence shown here is derived from an EMBL/GenBank/DDBJ whole genome shotgun (WGS) entry which is preliminary data.</text>
</comment>
<dbReference type="SUPFAM" id="SSF52540">
    <property type="entry name" value="P-loop containing nucleoside triphosphate hydrolases"/>
    <property type="match status" value="1"/>
</dbReference>
<keyword evidence="8" id="KW-0238">DNA-binding</keyword>
<evidence type="ECO:0000256" key="3">
    <source>
        <dbReference type="ARBA" id="ARBA00022763"/>
    </source>
</evidence>
<dbReference type="Gene3D" id="6.10.250.2380">
    <property type="match status" value="1"/>
</dbReference>
<keyword evidence="3" id="KW-0227">DNA damage</keyword>
<dbReference type="Pfam" id="PF12705">
    <property type="entry name" value="PDDEXK_1"/>
    <property type="match status" value="1"/>
</dbReference>
<keyword evidence="18" id="KW-1185">Reference proteome</keyword>
<evidence type="ECO:0000256" key="9">
    <source>
        <dbReference type="ARBA" id="ARBA00023204"/>
    </source>
</evidence>
<dbReference type="GO" id="GO:0006302">
    <property type="term" value="P:double-strand break repair"/>
    <property type="evidence" value="ECO:0007669"/>
    <property type="project" value="InterPro"/>
</dbReference>
<feature type="binding site" evidence="14">
    <location>
        <begin position="24"/>
        <end position="31"/>
    </location>
    <ligand>
        <name>ATP</name>
        <dbReference type="ChEBI" id="CHEBI:30616"/>
    </ligand>
</feature>
<evidence type="ECO:0000259" key="15">
    <source>
        <dbReference type="PROSITE" id="PS51198"/>
    </source>
</evidence>
<dbReference type="PANTHER" id="PTHR11070">
    <property type="entry name" value="UVRD / RECB / PCRA DNA HELICASE FAMILY MEMBER"/>
    <property type="match status" value="1"/>
</dbReference>
<dbReference type="GO" id="GO:0033202">
    <property type="term" value="C:DNA helicase complex"/>
    <property type="evidence" value="ECO:0007669"/>
    <property type="project" value="TreeGrafter"/>
</dbReference>
<evidence type="ECO:0000256" key="2">
    <source>
        <dbReference type="ARBA" id="ARBA00022741"/>
    </source>
</evidence>
<dbReference type="EC" id="5.6.2.4" evidence="12"/>
<dbReference type="InterPro" id="IPR011604">
    <property type="entry name" value="PDDEXK-like_dom_sf"/>
</dbReference>
<gene>
    <name evidence="17" type="primary">addA</name>
    <name evidence="17" type="ORF">H8710_11435</name>
</gene>
<keyword evidence="2 14" id="KW-0547">Nucleotide-binding</keyword>
<evidence type="ECO:0000256" key="6">
    <source>
        <dbReference type="ARBA" id="ARBA00022839"/>
    </source>
</evidence>
<dbReference type="Pfam" id="PF13361">
    <property type="entry name" value="UvrD_C"/>
    <property type="match status" value="1"/>
</dbReference>
<evidence type="ECO:0000313" key="17">
    <source>
        <dbReference type="EMBL" id="MBC8560676.1"/>
    </source>
</evidence>
<dbReference type="Pfam" id="PF00580">
    <property type="entry name" value="UvrD-helicase"/>
    <property type="match status" value="1"/>
</dbReference>
<sequence length="1163" mass="131182">MGRMWTEDQLHAIEARGGSVLVSAAAGSGKTAVLVERLIRRITDREHPVDADRFLVVTFTKAAAAEMRERVAARLRELLRENPADGFLQHQMLLLERAQICTIDSFFGTVVRENFEQLGVSPSLRVADDTLLGRLKDEVLEELLENQYRLGEENFLRLVQYFGEENDNRLKVEVLRLYDKIRSLPFPFQWMDEQLSRYQSGSPIEDTSWGRQLMAKVSQGASYCRQVAKRALSVLEGDEGIYKAYSPACLSDLSQLDKLSSACETGQWDGIYAALKDFSFAKLSRAPRDSDPAVKEQFSALRDMVKDEMKGFRKLIPCTEAEYRADLQAQAPLVEALFNLTKAFYEALDAEKQELNIGDFGDFAYLTLRLVSDEDGNPTPFAVDFSAQFEEIMLDEYQDTNRLQDLIFRCISRNGENLFLVGDLKQSIYRFRNADPAVFLEKKETFFPYDGARYPAFISLSKNFRSREGVTNGVNAVFEKLMTRELGNVAYDMQERLNCGAVYPDLPDAPPETALQLIHLNKEETDEHRLVVEARETARQIGKMLRDGMPVTENGVLRPCRGGDFVILLRSARDTDGIFAAALKEEGVDAVLGASSGYFTSREVSVMVSLLKVLDNPMLDIPMAAVLLSPMFSFSCDELGALFVYHPGKSLYASLLLEADRGKRKARDFIRTFHLLREKSAVMNIQKLIQYIYDTTDFIEVMSSFAGPSEREANLKLLLKYALDFEAGGDGELSGFVSYIDYLMENGKDFEVANPLNEAAQSVRIMTIHKSKGLEFPVVIVANCSKKYNVMDLHGDVVTDTELGLGLKYIDRDKLLRYDTVPYLAVKNFEQQNLLSEEMRLLYVAMTRAKEKLILNITEEALDRKLRKIETDLDGEGKIHPYAASKAASYSDWLLAAFLLHPALWGIREKYEISVVEQESCPIELLGPVEREELEAVSDEISVKPDPEMLEKLRERIYYSYPYLLDTVTPAKLSVTEITHPDSGDVRLSAPKFLAEEGFTPAQKGSIFHRVLQFIDFEAGRKDAQAELSRLIKLKYLTPAEGAVVDLQKLRAFLESPLMDRILKADRVLREYKFFDSVAADEAGYEGSASILIQGIADCVLEENGKGVIIDFKTDAVASPEILVERYAGQLALYKRALRRVFPEGIAECILYSVHLGREIVVK</sequence>
<evidence type="ECO:0000256" key="5">
    <source>
        <dbReference type="ARBA" id="ARBA00022806"/>
    </source>
</evidence>
<dbReference type="GO" id="GO:0005524">
    <property type="term" value="F:ATP binding"/>
    <property type="evidence" value="ECO:0007669"/>
    <property type="project" value="UniProtKB-UniRule"/>
</dbReference>
<dbReference type="InterPro" id="IPR038726">
    <property type="entry name" value="PDDEXK_AddAB-type"/>
</dbReference>
<dbReference type="Gene3D" id="3.90.320.10">
    <property type="match status" value="1"/>
</dbReference>
<evidence type="ECO:0000259" key="16">
    <source>
        <dbReference type="PROSITE" id="PS51217"/>
    </source>
</evidence>
<dbReference type="InterPro" id="IPR027417">
    <property type="entry name" value="P-loop_NTPase"/>
</dbReference>
<accession>A0A926E3M7</accession>
<keyword evidence="6" id="KW-0269">Exonuclease</keyword>
<dbReference type="InterPro" id="IPR011335">
    <property type="entry name" value="Restrct_endonuc-II-like"/>
</dbReference>
<organism evidence="17 18">
    <name type="scientific">Fumia xinanensis</name>
    <dbReference type="NCBI Taxonomy" id="2763659"/>
    <lineage>
        <taxon>Bacteria</taxon>
        <taxon>Bacillati</taxon>
        <taxon>Bacillota</taxon>
        <taxon>Clostridia</taxon>
        <taxon>Eubacteriales</taxon>
        <taxon>Oscillospiraceae</taxon>
        <taxon>Fumia</taxon>
    </lineage>
</organism>
<dbReference type="PROSITE" id="PS51198">
    <property type="entry name" value="UVRD_HELICASE_ATP_BIND"/>
    <property type="match status" value="1"/>
</dbReference>
<evidence type="ECO:0000256" key="7">
    <source>
        <dbReference type="ARBA" id="ARBA00022840"/>
    </source>
</evidence>
<reference evidence="17" key="1">
    <citation type="submission" date="2020-08" db="EMBL/GenBank/DDBJ databases">
        <title>Genome public.</title>
        <authorList>
            <person name="Liu C."/>
            <person name="Sun Q."/>
        </authorList>
    </citation>
    <scope>NUCLEOTIDE SEQUENCE</scope>
    <source>
        <strain evidence="17">NSJ-33</strain>
    </source>
</reference>
<evidence type="ECO:0000256" key="11">
    <source>
        <dbReference type="ARBA" id="ARBA00034617"/>
    </source>
</evidence>
<dbReference type="GO" id="GO:0005829">
    <property type="term" value="C:cytosol"/>
    <property type="evidence" value="ECO:0007669"/>
    <property type="project" value="TreeGrafter"/>
</dbReference>
<dbReference type="PANTHER" id="PTHR11070:SF48">
    <property type="entry name" value="ATP-DEPENDENT HELICASE_NUCLEASE SUBUNIT A"/>
    <property type="match status" value="1"/>
</dbReference>
<feature type="domain" description="UvrD-like helicase C-terminal" evidence="16">
    <location>
        <begin position="494"/>
        <end position="773"/>
    </location>
</feature>
<dbReference type="GO" id="GO:0043138">
    <property type="term" value="F:3'-5' DNA helicase activity"/>
    <property type="evidence" value="ECO:0007669"/>
    <property type="project" value="UniProtKB-EC"/>
</dbReference>
<feature type="domain" description="UvrD-like helicase ATP-binding" evidence="15">
    <location>
        <begin position="3"/>
        <end position="467"/>
    </location>
</feature>
<dbReference type="RefSeq" id="WP_249295860.1">
    <property type="nucleotide sequence ID" value="NZ_JACRSV010000004.1"/>
</dbReference>
<keyword evidence="4 14" id="KW-0378">Hydrolase</keyword>
<dbReference type="InterPro" id="IPR014017">
    <property type="entry name" value="DNA_helicase_UvrD-like_C"/>
</dbReference>
<evidence type="ECO:0000256" key="10">
    <source>
        <dbReference type="ARBA" id="ARBA00023235"/>
    </source>
</evidence>
<dbReference type="AlphaFoldDB" id="A0A926E3M7"/>